<reference evidence="2 3" key="1">
    <citation type="submission" date="2020-07" db="EMBL/GenBank/DDBJ databases">
        <title>Sequencing the genomes of 1000 actinobacteria strains.</title>
        <authorList>
            <person name="Klenk H.-P."/>
        </authorList>
    </citation>
    <scope>NUCLEOTIDE SEQUENCE [LARGE SCALE GENOMIC DNA]</scope>
    <source>
        <strain evidence="2 3">CXB654</strain>
    </source>
</reference>
<feature type="domain" description="ABM" evidence="1">
    <location>
        <begin position="1"/>
        <end position="90"/>
    </location>
</feature>
<dbReference type="SUPFAM" id="SSF54909">
    <property type="entry name" value="Dimeric alpha+beta barrel"/>
    <property type="match status" value="1"/>
</dbReference>
<evidence type="ECO:0000313" key="2">
    <source>
        <dbReference type="EMBL" id="NYE45405.1"/>
    </source>
</evidence>
<dbReference type="InterPro" id="IPR007138">
    <property type="entry name" value="ABM_dom"/>
</dbReference>
<proteinExistence type="predicted"/>
<dbReference type="Proteomes" id="UP000589036">
    <property type="component" value="Unassembled WGS sequence"/>
</dbReference>
<dbReference type="EMBL" id="JACCCC010000001">
    <property type="protein sequence ID" value="NYE45405.1"/>
    <property type="molecule type" value="Genomic_DNA"/>
</dbReference>
<keyword evidence="3" id="KW-1185">Reference proteome</keyword>
<gene>
    <name evidence="2" type="ORF">HDA32_000525</name>
</gene>
<dbReference type="Gene3D" id="3.30.70.100">
    <property type="match status" value="1"/>
</dbReference>
<evidence type="ECO:0000313" key="3">
    <source>
        <dbReference type="Proteomes" id="UP000589036"/>
    </source>
</evidence>
<dbReference type="AlphaFoldDB" id="A0A852TP70"/>
<protein>
    <submittedName>
        <fullName evidence="2">Heme-degrading monooxygenase HmoA</fullName>
    </submittedName>
</protein>
<name>A0A852TP70_9ACTN</name>
<evidence type="ECO:0000259" key="1">
    <source>
        <dbReference type="PROSITE" id="PS51725"/>
    </source>
</evidence>
<dbReference type="RefSeq" id="WP_179641635.1">
    <property type="nucleotide sequence ID" value="NZ_BAAAYY010000007.1"/>
</dbReference>
<dbReference type="Pfam" id="PF03992">
    <property type="entry name" value="ABM"/>
    <property type="match status" value="1"/>
</dbReference>
<comment type="caution">
    <text evidence="2">The sequence shown here is derived from an EMBL/GenBank/DDBJ whole genome shotgun (WGS) entry which is preliminary data.</text>
</comment>
<sequence length="104" mass="11322">MSEVRVLVYHQAGDAAGVEAAYHRVSARMRGVPGLLGNELLRSVTDATGFVVLSRWSGIEAFQAWEAGAAHRADTTPLRPYRDTRMEAPFALYEVAASYPETGP</sequence>
<dbReference type="PROSITE" id="PS51725">
    <property type="entry name" value="ABM"/>
    <property type="match status" value="1"/>
</dbReference>
<dbReference type="InterPro" id="IPR011008">
    <property type="entry name" value="Dimeric_a/b-barrel"/>
</dbReference>
<keyword evidence="2" id="KW-0503">Monooxygenase</keyword>
<dbReference type="GO" id="GO:0004497">
    <property type="term" value="F:monooxygenase activity"/>
    <property type="evidence" value="ECO:0007669"/>
    <property type="project" value="UniProtKB-KW"/>
</dbReference>
<accession>A0A852TP70</accession>
<keyword evidence="2" id="KW-0560">Oxidoreductase</keyword>
<organism evidence="2 3">
    <name type="scientific">Spinactinospora alkalitolerans</name>
    <dbReference type="NCBI Taxonomy" id="687207"/>
    <lineage>
        <taxon>Bacteria</taxon>
        <taxon>Bacillati</taxon>
        <taxon>Actinomycetota</taxon>
        <taxon>Actinomycetes</taxon>
        <taxon>Streptosporangiales</taxon>
        <taxon>Nocardiopsidaceae</taxon>
        <taxon>Spinactinospora</taxon>
    </lineage>
</organism>